<dbReference type="RefSeq" id="WP_229232543.1">
    <property type="nucleotide sequence ID" value="NZ_AP024525.1"/>
</dbReference>
<dbReference type="InterPro" id="IPR027417">
    <property type="entry name" value="P-loop_NTPase"/>
</dbReference>
<sequence length="582" mass="60691">MIEELRIRDLGVITDASLPLGPGLSVVTGETGAGKTMVVTALGLLLGGRSDAGAVRTGAKSAVAEATVRLEPGHAAVVRAQEAGADVEEHDGAAELLLARTVGADGRSRAHLGGRSAPVGALAEVGAQLVVIHGQSEQLRLKSPAAQRHALDTFAGESFAAVRDDYAGLFASWTAARRELEDLSSSSRERIREAASLESALAEIAEVDPQPGEDETLKAEAARLAHAEALRVAAQQAHEALVAEEFGEASDATTLVDGARRTLEHVAEHDAALGASAERLADVGYILADVAQELASYAASLDTEGPGRLAEVEERRAALGGLTRKYAPTLDEVIAWADEGQRRLLELQDDDGRVESLTEKIAQDEARLRELAGEMTQRRRSAAGELAERVSDELTALAMPDATLRVDVEETGELGPDGADTVAILLQPHAGAPARPLGKGASGGELSRVMLAIEVVLAAVDPVPTFVFDEVDSGVGGRAAVEIGRRLAMLARHVQVLVVTHLPQVAAFADRHITVIKTSVASGRGAGGVEGVTSSDVRVLDEAERVVELARMLAGQEDSASARAHALELLEDAQSARAGAAR</sequence>
<comment type="function">
    <text evidence="1 9">May be involved in recombinational repair of damaged DNA.</text>
</comment>
<keyword evidence="6" id="KW-0067">ATP-binding</keyword>
<evidence type="ECO:0000256" key="7">
    <source>
        <dbReference type="ARBA" id="ARBA00023204"/>
    </source>
</evidence>
<evidence type="ECO:0000256" key="9">
    <source>
        <dbReference type="PIRNR" id="PIRNR003128"/>
    </source>
</evidence>
<evidence type="ECO:0000256" key="6">
    <source>
        <dbReference type="ARBA" id="ARBA00022840"/>
    </source>
</evidence>
<dbReference type="CDD" id="cd03241">
    <property type="entry name" value="ABC_RecN"/>
    <property type="match status" value="1"/>
</dbReference>
<dbReference type="Pfam" id="PF02463">
    <property type="entry name" value="SMC_N"/>
    <property type="match status" value="1"/>
</dbReference>
<evidence type="ECO:0000256" key="1">
    <source>
        <dbReference type="ARBA" id="ARBA00003618"/>
    </source>
</evidence>
<dbReference type="Proteomes" id="UP001319861">
    <property type="component" value="Chromosome"/>
</dbReference>
<evidence type="ECO:0000259" key="10">
    <source>
        <dbReference type="Pfam" id="PF02463"/>
    </source>
</evidence>
<evidence type="ECO:0000256" key="8">
    <source>
        <dbReference type="ARBA" id="ARBA00033408"/>
    </source>
</evidence>
<proteinExistence type="inferred from homology"/>
<comment type="similarity">
    <text evidence="2 9">Belongs to the RecN family.</text>
</comment>
<evidence type="ECO:0000256" key="4">
    <source>
        <dbReference type="ARBA" id="ARBA00022741"/>
    </source>
</evidence>
<name>A0ABN6FGD7_SINCY</name>
<feature type="domain" description="RecF/RecN/SMC N-terminal" evidence="10">
    <location>
        <begin position="2"/>
        <end position="517"/>
    </location>
</feature>
<dbReference type="NCBIfam" id="TIGR00634">
    <property type="entry name" value="recN"/>
    <property type="match status" value="1"/>
</dbReference>
<organism evidence="11 12">
    <name type="scientific">Sinomonas cyclohexanicum</name>
    <name type="common">Corynebacterium cyclohexanicum</name>
    <dbReference type="NCBI Taxonomy" id="322009"/>
    <lineage>
        <taxon>Bacteria</taxon>
        <taxon>Bacillati</taxon>
        <taxon>Actinomycetota</taxon>
        <taxon>Actinomycetes</taxon>
        <taxon>Micrococcales</taxon>
        <taxon>Micrococcaceae</taxon>
        <taxon>Sinomonas</taxon>
    </lineage>
</organism>
<dbReference type="EMBL" id="AP024525">
    <property type="protein sequence ID" value="BCT75846.1"/>
    <property type="molecule type" value="Genomic_DNA"/>
</dbReference>
<dbReference type="InterPro" id="IPR003395">
    <property type="entry name" value="RecF/RecN/SMC_N"/>
</dbReference>
<dbReference type="PANTHER" id="PTHR11059:SF0">
    <property type="entry name" value="DNA REPAIR PROTEIN RECN"/>
    <property type="match status" value="1"/>
</dbReference>
<evidence type="ECO:0000256" key="5">
    <source>
        <dbReference type="ARBA" id="ARBA00022763"/>
    </source>
</evidence>
<dbReference type="PANTHER" id="PTHR11059">
    <property type="entry name" value="DNA REPAIR PROTEIN RECN"/>
    <property type="match status" value="1"/>
</dbReference>
<dbReference type="PIRSF" id="PIRSF003128">
    <property type="entry name" value="RecN"/>
    <property type="match status" value="1"/>
</dbReference>
<evidence type="ECO:0000256" key="3">
    <source>
        <dbReference type="ARBA" id="ARBA00021315"/>
    </source>
</evidence>
<keyword evidence="12" id="KW-1185">Reference proteome</keyword>
<keyword evidence="5 9" id="KW-0227">DNA damage</keyword>
<evidence type="ECO:0000256" key="2">
    <source>
        <dbReference type="ARBA" id="ARBA00009441"/>
    </source>
</evidence>
<gene>
    <name evidence="11" type="primary">recN</name>
    <name evidence="11" type="ORF">SCMU_16880</name>
</gene>
<reference evidence="11 12" key="1">
    <citation type="journal article" date="2021" name="J. Biosci. Bioeng.">
        <title>Identification and characterization of a chc gene cluster responsible for the aromatization pathway of cyclohexanecarboxylate degradation in Sinomonas cyclohexanicum ATCC 51369.</title>
        <authorList>
            <person name="Yamamoto T."/>
            <person name="Hasegawa Y."/>
            <person name="Lau P.C.K."/>
            <person name="Iwaki H."/>
        </authorList>
    </citation>
    <scope>NUCLEOTIDE SEQUENCE [LARGE SCALE GENOMIC DNA]</scope>
    <source>
        <strain evidence="11 12">ATCC 51369</strain>
    </source>
</reference>
<dbReference type="SUPFAM" id="SSF52540">
    <property type="entry name" value="P-loop containing nucleoside triphosphate hydrolases"/>
    <property type="match status" value="2"/>
</dbReference>
<evidence type="ECO:0000313" key="12">
    <source>
        <dbReference type="Proteomes" id="UP001319861"/>
    </source>
</evidence>
<accession>A0ABN6FGD7</accession>
<evidence type="ECO:0000313" key="11">
    <source>
        <dbReference type="EMBL" id="BCT75846.1"/>
    </source>
</evidence>
<keyword evidence="4" id="KW-0547">Nucleotide-binding</keyword>
<dbReference type="InterPro" id="IPR004604">
    <property type="entry name" value="DNA_recomb/repair_RecN"/>
</dbReference>
<dbReference type="Gene3D" id="3.40.50.300">
    <property type="entry name" value="P-loop containing nucleotide triphosphate hydrolases"/>
    <property type="match status" value="2"/>
</dbReference>
<keyword evidence="7 9" id="KW-0234">DNA repair</keyword>
<protein>
    <recommendedName>
        <fullName evidence="3 9">DNA repair protein RecN</fullName>
    </recommendedName>
    <alternativeName>
        <fullName evidence="8 9">Recombination protein N</fullName>
    </alternativeName>
</protein>